<sequence length="169" mass="18342">MASETPRRAAEKARRPRGEEEVEVEVMMSTLPLARRLPRRLGQRGASAGGPGRQTTRTRLEWFPLKFGYERGTTLTSSYTGGPEHTATSAAAPLRPPPRPTLASPLTGYSVAAASVASAPVLVHMKHLVPIYAERRYGGYAAAGRDGGRGTEKWEHERRAVVTCFLSVS</sequence>
<accession>A0A5B7HNB4</accession>
<comment type="caution">
    <text evidence="2">The sequence shown here is derived from an EMBL/GenBank/DDBJ whole genome shotgun (WGS) entry which is preliminary data.</text>
</comment>
<keyword evidence="3" id="KW-1185">Reference proteome</keyword>
<evidence type="ECO:0000313" key="2">
    <source>
        <dbReference type="EMBL" id="MPC71145.1"/>
    </source>
</evidence>
<name>A0A5B7HNB4_PORTR</name>
<feature type="region of interest" description="Disordered" evidence="1">
    <location>
        <begin position="75"/>
        <end position="97"/>
    </location>
</feature>
<dbReference type="Proteomes" id="UP000324222">
    <property type="component" value="Unassembled WGS sequence"/>
</dbReference>
<feature type="region of interest" description="Disordered" evidence="1">
    <location>
        <begin position="36"/>
        <end position="57"/>
    </location>
</feature>
<proteinExistence type="predicted"/>
<dbReference type="AlphaFoldDB" id="A0A5B7HNB4"/>
<reference evidence="2 3" key="1">
    <citation type="submission" date="2019-05" db="EMBL/GenBank/DDBJ databases">
        <title>Another draft genome of Portunus trituberculatus and its Hox gene families provides insights of decapod evolution.</title>
        <authorList>
            <person name="Jeong J.-H."/>
            <person name="Song I."/>
            <person name="Kim S."/>
            <person name="Choi T."/>
            <person name="Kim D."/>
            <person name="Ryu S."/>
            <person name="Kim W."/>
        </authorList>
    </citation>
    <scope>NUCLEOTIDE SEQUENCE [LARGE SCALE GENOMIC DNA]</scope>
    <source>
        <tissue evidence="2">Muscle</tissue>
    </source>
</reference>
<gene>
    <name evidence="2" type="ORF">E2C01_065414</name>
</gene>
<feature type="region of interest" description="Disordered" evidence="1">
    <location>
        <begin position="1"/>
        <end position="23"/>
    </location>
</feature>
<feature type="compositionally biased region" description="Basic and acidic residues" evidence="1">
    <location>
        <begin position="1"/>
        <end position="19"/>
    </location>
</feature>
<evidence type="ECO:0000313" key="3">
    <source>
        <dbReference type="Proteomes" id="UP000324222"/>
    </source>
</evidence>
<protein>
    <submittedName>
        <fullName evidence="2">Uncharacterized protein</fullName>
    </submittedName>
</protein>
<evidence type="ECO:0000256" key="1">
    <source>
        <dbReference type="SAM" id="MobiDB-lite"/>
    </source>
</evidence>
<dbReference type="EMBL" id="VSRR010032379">
    <property type="protein sequence ID" value="MPC71145.1"/>
    <property type="molecule type" value="Genomic_DNA"/>
</dbReference>
<organism evidence="2 3">
    <name type="scientific">Portunus trituberculatus</name>
    <name type="common">Swimming crab</name>
    <name type="synonym">Neptunus trituberculatus</name>
    <dbReference type="NCBI Taxonomy" id="210409"/>
    <lineage>
        <taxon>Eukaryota</taxon>
        <taxon>Metazoa</taxon>
        <taxon>Ecdysozoa</taxon>
        <taxon>Arthropoda</taxon>
        <taxon>Crustacea</taxon>
        <taxon>Multicrustacea</taxon>
        <taxon>Malacostraca</taxon>
        <taxon>Eumalacostraca</taxon>
        <taxon>Eucarida</taxon>
        <taxon>Decapoda</taxon>
        <taxon>Pleocyemata</taxon>
        <taxon>Brachyura</taxon>
        <taxon>Eubrachyura</taxon>
        <taxon>Portunoidea</taxon>
        <taxon>Portunidae</taxon>
        <taxon>Portuninae</taxon>
        <taxon>Portunus</taxon>
    </lineage>
</organism>